<protein>
    <submittedName>
        <fullName evidence="2">Tricorn protease C1 domain-containing protein</fullName>
    </submittedName>
</protein>
<dbReference type="PROSITE" id="PS51257">
    <property type="entry name" value="PROKAR_LIPOPROTEIN"/>
    <property type="match status" value="1"/>
</dbReference>
<dbReference type="CDD" id="cd07563">
    <property type="entry name" value="Peptidase_S41_IRBP"/>
    <property type="match status" value="1"/>
</dbReference>
<accession>A0A1I1GSI1</accession>
<dbReference type="Gene3D" id="3.30.750.44">
    <property type="match status" value="1"/>
</dbReference>
<dbReference type="InterPro" id="IPR028204">
    <property type="entry name" value="Tricorn_C1"/>
</dbReference>
<dbReference type="Pfam" id="PF14684">
    <property type="entry name" value="Tricorn_C1"/>
    <property type="match status" value="1"/>
</dbReference>
<dbReference type="InterPro" id="IPR005151">
    <property type="entry name" value="Tail-specific_protease"/>
</dbReference>
<dbReference type="SUPFAM" id="SSF52096">
    <property type="entry name" value="ClpP/crotonase"/>
    <property type="match status" value="1"/>
</dbReference>
<dbReference type="PANTHER" id="PTHR11261">
    <property type="entry name" value="INTERPHOTORECEPTOR RETINOID-BINDING PROTEIN"/>
    <property type="match status" value="1"/>
</dbReference>
<sequence>MINIKGKTFAFDAIKWSLLAGSITLISACNDSDSKNKKPPAPHVEKTEIGIWNAPAYGWLFDIQSNGYKFYQTTTQYCHEFKLDESVLSFDSLINSIELSDDKDSLMSTLGGIKTPGFEMTRELSLPKNCIDNLLKQQGEDGYVFNPEQDFEIFWQNFKDYYAFFHLENVNWNEIYQKFVTQVTATTSQEELFKIFAQMIAPLKDFHVEIENEAIDAEFGVSRKLEMHDIALAEYLDINDLEEIDTQAQLFDFFDYYEQQVSIEMEIIGSYLVQDADVKLNETETLIWSKTDDNFGYLYIESMELAEIIEQGDTQADKLALLELQLTEIFTDLKETQGLMIDVRFNGGGDDFVSQKIISYLIENKIHAYSKQARLGDARTELQKVEILPQGTFSYIKPITLLTSADTSSAAEIFSIAMRAIDNSVLIGQSTGGGLSDTLPKSLPHGLEYSISNEIYISHDGLEFEGMGVPVSIEKPFFTKEQRTQEKDLIIEAAIEWLQSQS</sequence>
<dbReference type="Proteomes" id="UP000198862">
    <property type="component" value="Unassembled WGS sequence"/>
</dbReference>
<evidence type="ECO:0000259" key="1">
    <source>
        <dbReference type="SMART" id="SM00245"/>
    </source>
</evidence>
<dbReference type="SMART" id="SM00245">
    <property type="entry name" value="TSPc"/>
    <property type="match status" value="1"/>
</dbReference>
<name>A0A1I1GSI1_9GAMM</name>
<dbReference type="STRING" id="1123010.SAMN02745724_00932"/>
<dbReference type="OrthoDB" id="9758793at2"/>
<dbReference type="InterPro" id="IPR029045">
    <property type="entry name" value="ClpP/crotonase-like_dom_sf"/>
</dbReference>
<keyword evidence="3" id="KW-1185">Reference proteome</keyword>
<proteinExistence type="predicted"/>
<dbReference type="GO" id="GO:0008236">
    <property type="term" value="F:serine-type peptidase activity"/>
    <property type="evidence" value="ECO:0007669"/>
    <property type="project" value="InterPro"/>
</dbReference>
<reference evidence="2 3" key="1">
    <citation type="submission" date="2016-10" db="EMBL/GenBank/DDBJ databases">
        <authorList>
            <person name="de Groot N.N."/>
        </authorList>
    </citation>
    <scope>NUCLEOTIDE SEQUENCE [LARGE SCALE GENOMIC DNA]</scope>
    <source>
        <strain evidence="2 3">DSM 6059</strain>
    </source>
</reference>
<dbReference type="EMBL" id="FOLO01000005">
    <property type="protein sequence ID" value="SFC12000.1"/>
    <property type="molecule type" value="Genomic_DNA"/>
</dbReference>
<gene>
    <name evidence="2" type="ORF">SAMN02745724_00932</name>
</gene>
<dbReference type="GO" id="GO:0006508">
    <property type="term" value="P:proteolysis"/>
    <property type="evidence" value="ECO:0007669"/>
    <property type="project" value="UniProtKB-KW"/>
</dbReference>
<keyword evidence="2" id="KW-0378">Hydrolase</keyword>
<keyword evidence="2" id="KW-0645">Protease</keyword>
<evidence type="ECO:0000313" key="3">
    <source>
        <dbReference type="Proteomes" id="UP000198862"/>
    </source>
</evidence>
<evidence type="ECO:0000313" key="2">
    <source>
        <dbReference type="EMBL" id="SFC12000.1"/>
    </source>
</evidence>
<dbReference type="Pfam" id="PF03572">
    <property type="entry name" value="Peptidase_S41"/>
    <property type="match status" value="1"/>
</dbReference>
<organism evidence="2 3">
    <name type="scientific">Pseudoalteromonas denitrificans DSM 6059</name>
    <dbReference type="NCBI Taxonomy" id="1123010"/>
    <lineage>
        <taxon>Bacteria</taxon>
        <taxon>Pseudomonadati</taxon>
        <taxon>Pseudomonadota</taxon>
        <taxon>Gammaproteobacteria</taxon>
        <taxon>Alteromonadales</taxon>
        <taxon>Pseudoalteromonadaceae</taxon>
        <taxon>Pseudoalteromonas</taxon>
    </lineage>
</organism>
<dbReference type="AlphaFoldDB" id="A0A1I1GSI1"/>
<dbReference type="RefSeq" id="WP_091980653.1">
    <property type="nucleotide sequence ID" value="NZ_FOLO01000005.1"/>
</dbReference>
<feature type="domain" description="Tail specific protease" evidence="1">
    <location>
        <begin position="279"/>
        <end position="476"/>
    </location>
</feature>
<dbReference type="PANTHER" id="PTHR11261:SF3">
    <property type="entry name" value="RETINOL-BINDING PROTEIN 3"/>
    <property type="match status" value="1"/>
</dbReference>
<dbReference type="Gene3D" id="3.90.226.10">
    <property type="entry name" value="2-enoyl-CoA Hydratase, Chain A, domain 1"/>
    <property type="match status" value="1"/>
</dbReference>